<evidence type="ECO:0000256" key="7">
    <source>
        <dbReference type="ARBA" id="ARBA00022989"/>
    </source>
</evidence>
<proteinExistence type="predicted"/>
<feature type="transmembrane region" description="Helical" evidence="13">
    <location>
        <begin position="245"/>
        <end position="266"/>
    </location>
</feature>
<dbReference type="OrthoDB" id="257992at2759"/>
<keyword evidence="4 13" id="KW-0812">Transmembrane</keyword>
<feature type="transmembrane region" description="Helical" evidence="13">
    <location>
        <begin position="182"/>
        <end position="202"/>
    </location>
</feature>
<evidence type="ECO:0000313" key="15">
    <source>
        <dbReference type="EMBL" id="RMX44363.1"/>
    </source>
</evidence>
<evidence type="ECO:0000256" key="6">
    <source>
        <dbReference type="ARBA" id="ARBA00022958"/>
    </source>
</evidence>
<keyword evidence="8" id="KW-0406">Ion transport</keyword>
<evidence type="ECO:0000256" key="13">
    <source>
        <dbReference type="SAM" id="Phobius"/>
    </source>
</evidence>
<feature type="domain" description="RCK N-terminal" evidence="14">
    <location>
        <begin position="345"/>
        <end position="481"/>
    </location>
</feature>
<keyword evidence="16" id="KW-1185">Reference proteome</keyword>
<evidence type="ECO:0000259" key="14">
    <source>
        <dbReference type="PROSITE" id="PS51201"/>
    </source>
</evidence>
<gene>
    <name evidence="15" type="ORF">pdam_00016004</name>
</gene>
<keyword evidence="10" id="KW-0407">Ion channel</keyword>
<dbReference type="InterPro" id="IPR003929">
    <property type="entry name" value="K_chnl_BK_asu"/>
</dbReference>
<evidence type="ECO:0000256" key="1">
    <source>
        <dbReference type="ARBA" id="ARBA00004141"/>
    </source>
</evidence>
<sequence>MATGGKKVRIQTKVKYTKSVPSTTVMNDSDLLGPRYRLKDLLSSDKGEDKERVRVEHYVHDKSFKERVKFYFVTDQRSSIRWQIFRFILKIVSCVLYVVRGCYDLDPNRAGGSGCPDNRTANREWACPVYHEGENYWWSLLWVERPPLIWIVQTIIAVYSILEAILLSYLTFKGGSVIGQIVNSRVIAEILLGMPFLISIFYSRLRNLWVPLFLNIWLAKNALDAMLNDLHRLALRQQSAVSQKVLVVVGTVLCILFTGICGIHHLERPASQWSFFVCIWFVMVTFSTVGYGEYTPSDWPAQTFVMIMIACAIIMLPIELEQLAFLLVSRQKEGGTFNRMLAGSEKHVVLCATILRPTMLIDFLNEFYADTRLQDAHVVLLCPSELDSTLRILLQVPHWSQRVTFLKGSALIDEDLIRARVEDAEGCFILTDRYADDREAADKHTILRTWAIQDFAPATPLYVQILKPENKFHVSFAEHVVCEDEVKHALLASNCVCPGISTFFTLLLHTLHEQSGSEDWHEMYGKCAGNEIYDIRLGDSKIFRPYAQKTFMHAAFHAHKKYGVTLFAVRSIGKGSRILLNPGPNHKMSTEDRCFYIAISSEEDTAFKAYKEPKKSVSLFKGSFRHKNDSFITASSVALELNTDSVEAVGLKYLEEAPANGVGHASSTDQVTSSSSVKLEQETSSMKPSRGFKEVVFDIADSRRSSNSVYVPNESDSEEEEHEEQEFGLLDDTSRIPSYVAGVPPCSLYIGRTPIRCHLLKTPKKVCCLGLRNEACLDRDLNDSARLHQRQKGAIIVASPVAEAGLYNFILPLRAYQRPKPSEDFLMAVRHFPMLYYIQGTINSLDDLLKAGCLHADSIVVVGYRSQGQMYDEEHMADASTIVEVQSIYRCFPRATLIVELTHASNMRFMKFNADVTLPPGLQSESLASFKTRSFRESVKRRIKQQNKDHLNYMFREPFAAGHVFSMSMLDTLLYQAFVKEYMIYLVRLLLGCEQSPGSGYLSSVRERQAERTLSFMLLYIHYSVFQSALHNAFEEIFVSSLPRSKPTQLKVTEDNIWIETYGRLFQRLCSTTFAIPIGLYRSHIPEEDSVDAFPRMRKKETRDISDIIEHRMKVLNITGTPDMTHRLGNSYVVVNPNPEFQLQIGDIIYLIRPCNTSMSDTEEEPTDSVRVDDIPSTSL</sequence>
<evidence type="ECO:0000256" key="2">
    <source>
        <dbReference type="ARBA" id="ARBA00022448"/>
    </source>
</evidence>
<dbReference type="STRING" id="46731.A0A3M6TSI1"/>
<keyword evidence="7 13" id="KW-1133">Transmembrane helix</keyword>
<dbReference type="Pfam" id="PF22614">
    <property type="entry name" value="Slo-like_RCK"/>
    <property type="match status" value="2"/>
</dbReference>
<evidence type="ECO:0000256" key="5">
    <source>
        <dbReference type="ARBA" id="ARBA00022826"/>
    </source>
</evidence>
<keyword evidence="6" id="KW-0630">Potassium</keyword>
<feature type="transmembrane region" description="Helical" evidence="13">
    <location>
        <begin position="148"/>
        <end position="170"/>
    </location>
</feature>
<organism evidence="15 16">
    <name type="scientific">Pocillopora damicornis</name>
    <name type="common">Cauliflower coral</name>
    <name type="synonym">Millepora damicornis</name>
    <dbReference type="NCBI Taxonomy" id="46731"/>
    <lineage>
        <taxon>Eukaryota</taxon>
        <taxon>Metazoa</taxon>
        <taxon>Cnidaria</taxon>
        <taxon>Anthozoa</taxon>
        <taxon>Hexacorallia</taxon>
        <taxon>Scleractinia</taxon>
        <taxon>Astrocoeniina</taxon>
        <taxon>Pocilloporidae</taxon>
        <taxon>Pocillopora</taxon>
    </lineage>
</organism>
<feature type="region of interest" description="Disordered" evidence="12">
    <location>
        <begin position="707"/>
        <end position="728"/>
    </location>
</feature>
<dbReference type="SUPFAM" id="SSF81324">
    <property type="entry name" value="Voltage-gated potassium channels"/>
    <property type="match status" value="1"/>
</dbReference>
<dbReference type="PANTHER" id="PTHR10027">
    <property type="entry name" value="CALCIUM-ACTIVATED POTASSIUM CHANNEL ALPHA CHAIN"/>
    <property type="match status" value="1"/>
</dbReference>
<keyword evidence="2" id="KW-0813">Transport</keyword>
<evidence type="ECO:0000256" key="12">
    <source>
        <dbReference type="SAM" id="MobiDB-lite"/>
    </source>
</evidence>
<evidence type="ECO:0000313" key="16">
    <source>
        <dbReference type="Proteomes" id="UP000275408"/>
    </source>
</evidence>
<dbReference type="InterPro" id="IPR047871">
    <property type="entry name" value="K_chnl_Slo-like"/>
</dbReference>
<dbReference type="Gene3D" id="3.40.50.720">
    <property type="entry name" value="NAD(P)-binding Rossmann-like Domain"/>
    <property type="match status" value="2"/>
</dbReference>
<dbReference type="PROSITE" id="PS51201">
    <property type="entry name" value="RCK_N"/>
    <property type="match status" value="1"/>
</dbReference>
<comment type="caution">
    <text evidence="15">The sequence shown here is derived from an EMBL/GenBank/DDBJ whole genome shotgun (WGS) entry which is preliminary data.</text>
</comment>
<protein>
    <recommendedName>
        <fullName evidence="14">RCK N-terminal domain-containing protein</fullName>
    </recommendedName>
</protein>
<feature type="compositionally biased region" description="Acidic residues" evidence="12">
    <location>
        <begin position="715"/>
        <end position="726"/>
    </location>
</feature>
<reference evidence="15 16" key="1">
    <citation type="journal article" date="2018" name="Sci. Rep.">
        <title>Comparative analysis of the Pocillopora damicornis genome highlights role of immune system in coral evolution.</title>
        <authorList>
            <person name="Cunning R."/>
            <person name="Bay R.A."/>
            <person name="Gillette P."/>
            <person name="Baker A.C."/>
            <person name="Traylor-Knowles N."/>
        </authorList>
    </citation>
    <scope>NUCLEOTIDE SEQUENCE [LARGE SCALE GENOMIC DNA]</scope>
    <source>
        <strain evidence="15">RSMAS</strain>
        <tissue evidence="15">Whole animal</tissue>
    </source>
</reference>
<dbReference type="GO" id="GO:0005886">
    <property type="term" value="C:plasma membrane"/>
    <property type="evidence" value="ECO:0007669"/>
    <property type="project" value="TreeGrafter"/>
</dbReference>
<accession>A0A3M6TSI1</accession>
<comment type="catalytic activity">
    <reaction evidence="11">
        <text>K(+)(in) = K(+)(out)</text>
        <dbReference type="Rhea" id="RHEA:29463"/>
        <dbReference type="ChEBI" id="CHEBI:29103"/>
    </reaction>
</comment>
<keyword evidence="9 13" id="KW-0472">Membrane</keyword>
<feature type="transmembrane region" description="Helical" evidence="13">
    <location>
        <begin position="304"/>
        <end position="328"/>
    </location>
</feature>
<feature type="transmembrane region" description="Helical" evidence="13">
    <location>
        <begin position="272"/>
        <end position="292"/>
    </location>
</feature>
<keyword evidence="5" id="KW-0631">Potassium channel</keyword>
<dbReference type="Proteomes" id="UP000275408">
    <property type="component" value="Unassembled WGS sequence"/>
</dbReference>
<dbReference type="Pfam" id="PF03493">
    <property type="entry name" value="BK_channel_a"/>
    <property type="match status" value="1"/>
</dbReference>
<feature type="region of interest" description="Disordered" evidence="12">
    <location>
        <begin position="661"/>
        <end position="686"/>
    </location>
</feature>
<evidence type="ECO:0000256" key="9">
    <source>
        <dbReference type="ARBA" id="ARBA00023136"/>
    </source>
</evidence>
<dbReference type="InterPro" id="IPR003148">
    <property type="entry name" value="RCK_N"/>
</dbReference>
<dbReference type="AlphaFoldDB" id="A0A3M6TSI1"/>
<evidence type="ECO:0000256" key="3">
    <source>
        <dbReference type="ARBA" id="ARBA00022538"/>
    </source>
</evidence>
<feature type="region of interest" description="Disordered" evidence="12">
    <location>
        <begin position="1159"/>
        <end position="1180"/>
    </location>
</feature>
<comment type="subcellular location">
    <subcellularLocation>
        <location evidence="1">Membrane</location>
        <topology evidence="1">Multi-pass membrane protein</topology>
    </subcellularLocation>
</comment>
<dbReference type="PANTHER" id="PTHR10027:SF10">
    <property type="entry name" value="SLOWPOKE 2, ISOFORM D"/>
    <property type="match status" value="1"/>
</dbReference>
<feature type="compositionally biased region" description="Low complexity" evidence="12">
    <location>
        <begin position="666"/>
        <end position="677"/>
    </location>
</feature>
<name>A0A3M6TSI1_POCDA</name>
<dbReference type="GO" id="GO:0005228">
    <property type="term" value="F:intracellular sodium-activated potassium channel activity"/>
    <property type="evidence" value="ECO:0007669"/>
    <property type="project" value="TreeGrafter"/>
</dbReference>
<dbReference type="Pfam" id="PF07885">
    <property type="entry name" value="Ion_trans_2"/>
    <property type="match status" value="1"/>
</dbReference>
<evidence type="ECO:0000256" key="4">
    <source>
        <dbReference type="ARBA" id="ARBA00022692"/>
    </source>
</evidence>
<dbReference type="Gene3D" id="1.10.287.70">
    <property type="match status" value="1"/>
</dbReference>
<dbReference type="FunFam" id="3.40.50.720:FF:000011">
    <property type="entry name" value="Potassium channel subfamily T member 1"/>
    <property type="match status" value="1"/>
</dbReference>
<dbReference type="GO" id="GO:0015271">
    <property type="term" value="F:outward rectifier potassium channel activity"/>
    <property type="evidence" value="ECO:0007669"/>
    <property type="project" value="TreeGrafter"/>
</dbReference>
<evidence type="ECO:0000256" key="11">
    <source>
        <dbReference type="ARBA" id="ARBA00034430"/>
    </source>
</evidence>
<evidence type="ECO:0000256" key="8">
    <source>
        <dbReference type="ARBA" id="ARBA00023065"/>
    </source>
</evidence>
<keyword evidence="3" id="KW-0633">Potassium transport</keyword>
<dbReference type="FunFam" id="1.10.287.70:FF:000058">
    <property type="entry name" value="Potassium sodium-activated channel subfamily T member 2"/>
    <property type="match status" value="1"/>
</dbReference>
<dbReference type="InterPro" id="IPR013099">
    <property type="entry name" value="K_chnl_dom"/>
</dbReference>
<evidence type="ECO:0000256" key="10">
    <source>
        <dbReference type="ARBA" id="ARBA00023303"/>
    </source>
</evidence>
<dbReference type="EMBL" id="RCHS01002992">
    <property type="protein sequence ID" value="RMX44363.1"/>
    <property type="molecule type" value="Genomic_DNA"/>
</dbReference>